<name>A0ACB7T070_HYAAI</name>
<organism evidence="1 2">
    <name type="scientific">Hyalomma asiaticum</name>
    <name type="common">Tick</name>
    <dbReference type="NCBI Taxonomy" id="266040"/>
    <lineage>
        <taxon>Eukaryota</taxon>
        <taxon>Metazoa</taxon>
        <taxon>Ecdysozoa</taxon>
        <taxon>Arthropoda</taxon>
        <taxon>Chelicerata</taxon>
        <taxon>Arachnida</taxon>
        <taxon>Acari</taxon>
        <taxon>Parasitiformes</taxon>
        <taxon>Ixodida</taxon>
        <taxon>Ixodoidea</taxon>
        <taxon>Ixodidae</taxon>
        <taxon>Hyalomminae</taxon>
        <taxon>Hyalomma</taxon>
    </lineage>
</organism>
<gene>
    <name evidence="1" type="ORF">HPB50_026456</name>
</gene>
<reference evidence="1" key="1">
    <citation type="submission" date="2020-05" db="EMBL/GenBank/DDBJ databases">
        <title>Large-scale comparative analyses of tick genomes elucidate their genetic diversity and vector capacities.</title>
        <authorList>
            <person name="Jia N."/>
            <person name="Wang J."/>
            <person name="Shi W."/>
            <person name="Du L."/>
            <person name="Sun Y."/>
            <person name="Zhan W."/>
            <person name="Jiang J."/>
            <person name="Wang Q."/>
            <person name="Zhang B."/>
            <person name="Ji P."/>
            <person name="Sakyi L.B."/>
            <person name="Cui X."/>
            <person name="Yuan T."/>
            <person name="Jiang B."/>
            <person name="Yang W."/>
            <person name="Lam T.T.-Y."/>
            <person name="Chang Q."/>
            <person name="Ding S."/>
            <person name="Wang X."/>
            <person name="Zhu J."/>
            <person name="Ruan X."/>
            <person name="Zhao L."/>
            <person name="Wei J."/>
            <person name="Que T."/>
            <person name="Du C."/>
            <person name="Cheng J."/>
            <person name="Dai P."/>
            <person name="Han X."/>
            <person name="Huang E."/>
            <person name="Gao Y."/>
            <person name="Liu J."/>
            <person name="Shao H."/>
            <person name="Ye R."/>
            <person name="Li L."/>
            <person name="Wei W."/>
            <person name="Wang X."/>
            <person name="Wang C."/>
            <person name="Yang T."/>
            <person name="Huo Q."/>
            <person name="Li W."/>
            <person name="Guo W."/>
            <person name="Chen H."/>
            <person name="Zhou L."/>
            <person name="Ni X."/>
            <person name="Tian J."/>
            <person name="Zhou Y."/>
            <person name="Sheng Y."/>
            <person name="Liu T."/>
            <person name="Pan Y."/>
            <person name="Xia L."/>
            <person name="Li J."/>
            <person name="Zhao F."/>
            <person name="Cao W."/>
        </authorList>
    </citation>
    <scope>NUCLEOTIDE SEQUENCE</scope>
    <source>
        <strain evidence="1">Hyas-2018</strain>
    </source>
</reference>
<sequence>MHVGYSPVFENVKFSATHFVSVDDHVADKDIVADLARDLAGDSNCEDPMSSDFPTCSDTRAIRALREYKQIKRLVYISCKPQGAAMGNFVELCNSRPSAQKVGPPFRLQLACPVDMFPQTRHCELLLLFGRC</sequence>
<dbReference type="Proteomes" id="UP000821845">
    <property type="component" value="Chromosome 2"/>
</dbReference>
<accession>A0ACB7T070</accession>
<evidence type="ECO:0000313" key="1">
    <source>
        <dbReference type="EMBL" id="KAH6940260.1"/>
    </source>
</evidence>
<proteinExistence type="predicted"/>
<keyword evidence="2" id="KW-1185">Reference proteome</keyword>
<dbReference type="EMBL" id="CM023482">
    <property type="protein sequence ID" value="KAH6940260.1"/>
    <property type="molecule type" value="Genomic_DNA"/>
</dbReference>
<evidence type="ECO:0000313" key="2">
    <source>
        <dbReference type="Proteomes" id="UP000821845"/>
    </source>
</evidence>
<comment type="caution">
    <text evidence="1">The sequence shown here is derived from an EMBL/GenBank/DDBJ whole genome shotgun (WGS) entry which is preliminary data.</text>
</comment>
<protein>
    <submittedName>
        <fullName evidence="1">Uncharacterized protein</fullName>
    </submittedName>
</protein>